<dbReference type="AlphaFoldDB" id="A0AA38S9G6"/>
<comment type="caution">
    <text evidence="3">The sequence shown here is derived from an EMBL/GenBank/DDBJ whole genome shotgun (WGS) entry which is preliminary data.</text>
</comment>
<feature type="transmembrane region" description="Helical" evidence="2">
    <location>
        <begin position="30"/>
        <end position="54"/>
    </location>
</feature>
<keyword evidence="4" id="KW-1185">Reference proteome</keyword>
<gene>
    <name evidence="3" type="ORF">NKR19_g3108</name>
</gene>
<evidence type="ECO:0008006" key="5">
    <source>
        <dbReference type="Google" id="ProtNLM"/>
    </source>
</evidence>
<evidence type="ECO:0000256" key="2">
    <source>
        <dbReference type="SAM" id="Phobius"/>
    </source>
</evidence>
<proteinExistence type="predicted"/>
<reference evidence="3" key="1">
    <citation type="submission" date="2022-07" db="EMBL/GenBank/DDBJ databases">
        <title>Fungi with potential for degradation of polypropylene.</title>
        <authorList>
            <person name="Gostincar C."/>
        </authorList>
    </citation>
    <scope>NUCLEOTIDE SEQUENCE</scope>
    <source>
        <strain evidence="3">EXF-13287</strain>
    </source>
</reference>
<keyword evidence="2" id="KW-1133">Transmembrane helix</keyword>
<feature type="compositionally biased region" description="Low complexity" evidence="1">
    <location>
        <begin position="343"/>
        <end position="354"/>
    </location>
</feature>
<dbReference type="SUPFAM" id="SSF50044">
    <property type="entry name" value="SH3-domain"/>
    <property type="match status" value="1"/>
</dbReference>
<name>A0AA38S9G6_9PEZI</name>
<evidence type="ECO:0000256" key="1">
    <source>
        <dbReference type="SAM" id="MobiDB-lite"/>
    </source>
</evidence>
<feature type="compositionally biased region" description="Low complexity" evidence="1">
    <location>
        <begin position="367"/>
        <end position="377"/>
    </location>
</feature>
<feature type="compositionally biased region" description="Pro residues" evidence="1">
    <location>
        <begin position="259"/>
        <end position="270"/>
    </location>
</feature>
<evidence type="ECO:0000313" key="4">
    <source>
        <dbReference type="Proteomes" id="UP001174691"/>
    </source>
</evidence>
<organism evidence="3 4">
    <name type="scientific">Coniochaeta hoffmannii</name>
    <dbReference type="NCBI Taxonomy" id="91930"/>
    <lineage>
        <taxon>Eukaryota</taxon>
        <taxon>Fungi</taxon>
        <taxon>Dikarya</taxon>
        <taxon>Ascomycota</taxon>
        <taxon>Pezizomycotina</taxon>
        <taxon>Sordariomycetes</taxon>
        <taxon>Sordariomycetidae</taxon>
        <taxon>Coniochaetales</taxon>
        <taxon>Coniochaetaceae</taxon>
        <taxon>Coniochaeta</taxon>
    </lineage>
</organism>
<dbReference type="EMBL" id="JANBVN010000033">
    <property type="protein sequence ID" value="KAJ9160645.1"/>
    <property type="molecule type" value="Genomic_DNA"/>
</dbReference>
<feature type="region of interest" description="Disordered" evidence="1">
    <location>
        <begin position="133"/>
        <end position="277"/>
    </location>
</feature>
<dbReference type="InterPro" id="IPR036028">
    <property type="entry name" value="SH3-like_dom_sf"/>
</dbReference>
<keyword evidence="2" id="KW-0812">Transmembrane</keyword>
<dbReference type="Proteomes" id="UP001174691">
    <property type="component" value="Unassembled WGS sequence"/>
</dbReference>
<accession>A0AA38S9G6</accession>
<feature type="region of interest" description="Disordered" evidence="1">
    <location>
        <begin position="297"/>
        <end position="388"/>
    </location>
</feature>
<feature type="compositionally biased region" description="Low complexity" evidence="1">
    <location>
        <begin position="168"/>
        <end position="177"/>
    </location>
</feature>
<feature type="compositionally biased region" description="Basic residues" evidence="1">
    <location>
        <begin position="178"/>
        <end position="192"/>
    </location>
</feature>
<keyword evidence="2" id="KW-0472">Membrane</keyword>
<protein>
    <recommendedName>
        <fullName evidence="5">SH3 domain-containing protein</fullName>
    </recommendedName>
</protein>
<evidence type="ECO:0000313" key="3">
    <source>
        <dbReference type="EMBL" id="KAJ9160645.1"/>
    </source>
</evidence>
<sequence length="454" mass="49031">MPTVKLLHDSNVTLKSPSPPHDSAHQQQRFALLGTPIYLALAALVVISLVRLAARRTTLHVSSWAQGPWQLERRKPELPKDSKSYSWVSSAPAPTFKQSKPLFYRPGFVEGVQTVWAAGLLASPADRARTGLTASVLGMEEERDRTGSRGVSTSAAGPRRQPSLSRADPGSRTTSRSPRSHKSSRSSSRRHSNSSDGSARAKRKGKGVMDGDSWGGRLDEDTAVGPMYDGTDDAMHSQDGASSEYEHEGSASTPRFSRPVPPPPLTPPTPYTGAFTFQDRRPSYAVSIPAELDADFIHQPNPDYMSSSTSAEYHHEPSQRNSSTSPRRRSYTKAVPVGTPMPSGSSSSSSHQSQDAAWGVSSSDTFSPASYPPSSSQLPPPPPGSYDEVIYDYDGHQQGEIDLQGEIISVMDDAGHGWKRHTRVYGGGVCLACIAAGERQGGFYGDKVPLSERR</sequence>